<organism evidence="1 2">
    <name type="scientific">Streptomyces phage Manuel</name>
    <dbReference type="NCBI Taxonomy" id="2053812"/>
    <lineage>
        <taxon>Viruses</taxon>
        <taxon>Duplodnaviria</taxon>
        <taxon>Heunggongvirae</taxon>
        <taxon>Uroviricota</taxon>
        <taxon>Caudoviricetes</taxon>
        <taxon>Beephvirinae</taxon>
        <taxon>Manuelvirus</taxon>
        <taxon>Manuelvirus manuel</taxon>
    </lineage>
</organism>
<reference evidence="1 2" key="1">
    <citation type="submission" date="2017-11" db="EMBL/GenBank/DDBJ databases">
        <authorList>
            <person name="Laing C."/>
            <person name="Caston J.C."/>
            <person name="Del V.M."/>
            <person name="Young O.M."/>
            <person name="Nayek S."/>
            <person name="Hughes L.E."/>
            <person name="Garlena R.A."/>
            <person name="Russell D.A."/>
            <person name="Pope W.H."/>
            <person name="Jacobs-Sera D."/>
            <person name="Hendrix R.W."/>
            <person name="Hatfull G.F."/>
        </authorList>
    </citation>
    <scope>NUCLEOTIDE SEQUENCE [LARGE SCALE GENOMIC DNA]</scope>
</reference>
<evidence type="ECO:0000313" key="1">
    <source>
        <dbReference type="EMBL" id="ATW69355.1"/>
    </source>
</evidence>
<keyword evidence="2" id="KW-1185">Reference proteome</keyword>
<accession>A0A2H4PR02</accession>
<sequence>MSDVDDILGGTKTPPGLKFETVGTKHILLITQAPKSVPVREFVAGKPGERLYFQSQKKVRESELNLNLPYDPIPAILVIGQTKDGAEASLRLEGEKLKAARKAVREGGKLVEGNMIAIEYEKDDPDSKGAFPKKLYKVQIKNK</sequence>
<dbReference type="Proteomes" id="UP000240735">
    <property type="component" value="Segment"/>
</dbReference>
<name>A0A2H4PR02_9CAUD</name>
<dbReference type="EMBL" id="MG518519">
    <property type="protein sequence ID" value="ATW69355.1"/>
    <property type="molecule type" value="Genomic_DNA"/>
</dbReference>
<protein>
    <submittedName>
        <fullName evidence="1">Uncharacterized protein</fullName>
    </submittedName>
</protein>
<gene>
    <name evidence="1" type="ORF">SEA_MANUEL_60</name>
</gene>
<proteinExistence type="predicted"/>
<evidence type="ECO:0000313" key="2">
    <source>
        <dbReference type="Proteomes" id="UP000240735"/>
    </source>
</evidence>